<evidence type="ECO:0000256" key="1">
    <source>
        <dbReference type="SAM" id="Phobius"/>
    </source>
</evidence>
<dbReference type="Proteomes" id="UP000189935">
    <property type="component" value="Chromosome I"/>
</dbReference>
<accession>A0A1M6SYI5</accession>
<dbReference type="OrthoDB" id="7551043at2"/>
<proteinExistence type="predicted"/>
<keyword evidence="1" id="KW-0472">Membrane</keyword>
<sequence>MARLQPRKRNSARGAGAAIGGIVLILFAMVALGFLALFYFSAPQKPKLDAATLCPVSGPDGITVVLVDTSDDLPEPTQRQLLGMLEDQVAALPAYYKFDIRVLDIAGGRSRSLFSRCNPGDGTGLSEWTDNPRIARMRWLENFRQPAKDAIKNSLSSAKSKSSPIMGAIQDIAIDQFSSDAAKKVEKKLIVISDMLEYTHLYSQYPAAGDLSYQRFKRSPAYLKFRTDLHDAHVKIEYVQQTEAAIDTVRHIDFWREWITDNRGVFDGARRLQGAR</sequence>
<keyword evidence="1" id="KW-0812">Transmembrane</keyword>
<reference evidence="2 3" key="1">
    <citation type="submission" date="2016-11" db="EMBL/GenBank/DDBJ databases">
        <authorList>
            <person name="Jaros S."/>
            <person name="Januszkiewicz K."/>
            <person name="Wedrychowicz H."/>
        </authorList>
    </citation>
    <scope>NUCLEOTIDE SEQUENCE [LARGE SCALE GENOMIC DNA]</scope>
    <source>
        <strain evidence="2 3">GAS499</strain>
    </source>
</reference>
<keyword evidence="1" id="KW-1133">Transmembrane helix</keyword>
<protein>
    <submittedName>
        <fullName evidence="2">Uncharacterized protein</fullName>
    </submittedName>
</protein>
<evidence type="ECO:0000313" key="2">
    <source>
        <dbReference type="EMBL" id="SHK49598.1"/>
    </source>
</evidence>
<name>A0A1M6SYI5_9BRAD</name>
<evidence type="ECO:0000313" key="3">
    <source>
        <dbReference type="Proteomes" id="UP000189935"/>
    </source>
</evidence>
<dbReference type="EMBL" id="LT670844">
    <property type="protein sequence ID" value="SHK49598.1"/>
    <property type="molecule type" value="Genomic_DNA"/>
</dbReference>
<organism evidence="2 3">
    <name type="scientific">Bradyrhizobium lablabi</name>
    <dbReference type="NCBI Taxonomy" id="722472"/>
    <lineage>
        <taxon>Bacteria</taxon>
        <taxon>Pseudomonadati</taxon>
        <taxon>Pseudomonadota</taxon>
        <taxon>Alphaproteobacteria</taxon>
        <taxon>Hyphomicrobiales</taxon>
        <taxon>Nitrobacteraceae</taxon>
        <taxon>Bradyrhizobium</taxon>
    </lineage>
</organism>
<dbReference type="AlphaFoldDB" id="A0A1M6SYI5"/>
<feature type="transmembrane region" description="Helical" evidence="1">
    <location>
        <begin position="12"/>
        <end position="40"/>
    </location>
</feature>
<gene>
    <name evidence="2" type="ORF">SAMN05444159_3401</name>
</gene>
<dbReference type="RefSeq" id="WP_079539581.1">
    <property type="nucleotide sequence ID" value="NZ_LT670844.1"/>
</dbReference>